<comment type="caution">
    <text evidence="5">The sequence shown here is derived from an EMBL/GenBank/DDBJ whole genome shotgun (WGS) entry which is preliminary data.</text>
</comment>
<dbReference type="InterPro" id="IPR052065">
    <property type="entry name" value="Compl_asym_regulator"/>
</dbReference>
<dbReference type="Proteomes" id="UP000549394">
    <property type="component" value="Unassembled WGS sequence"/>
</dbReference>
<dbReference type="PANTHER" id="PTHR22906">
    <property type="entry name" value="PROPERDIN"/>
    <property type="match status" value="1"/>
</dbReference>
<feature type="domain" description="Chitin-binding type-2" evidence="4">
    <location>
        <begin position="118"/>
        <end position="166"/>
    </location>
</feature>
<dbReference type="InterPro" id="IPR008983">
    <property type="entry name" value="Tumour_necrosis_fac-like_dom"/>
</dbReference>
<dbReference type="InterPro" id="IPR036508">
    <property type="entry name" value="Chitin-bd_dom_sf"/>
</dbReference>
<evidence type="ECO:0000256" key="2">
    <source>
        <dbReference type="ARBA" id="ARBA00023157"/>
    </source>
</evidence>
<feature type="signal peptide" evidence="3">
    <location>
        <begin position="1"/>
        <end position="20"/>
    </location>
</feature>
<dbReference type="Gene3D" id="2.60.120.40">
    <property type="match status" value="2"/>
</dbReference>
<dbReference type="Pfam" id="PF00386">
    <property type="entry name" value="C1q"/>
    <property type="match status" value="1"/>
</dbReference>
<dbReference type="PANTHER" id="PTHR22906:SF21">
    <property type="entry name" value="SEMA DOMAIN-CONTAINING PROTEIN"/>
    <property type="match status" value="1"/>
</dbReference>
<evidence type="ECO:0000259" key="4">
    <source>
        <dbReference type="PROSITE" id="PS50940"/>
    </source>
</evidence>
<keyword evidence="3" id="KW-0732">Signal</keyword>
<accession>A0A7I8VEH8</accession>
<dbReference type="GO" id="GO:0005576">
    <property type="term" value="C:extracellular region"/>
    <property type="evidence" value="ECO:0007669"/>
    <property type="project" value="InterPro"/>
</dbReference>
<dbReference type="EMBL" id="CAJFCJ010000003">
    <property type="protein sequence ID" value="CAD5112941.1"/>
    <property type="molecule type" value="Genomic_DNA"/>
</dbReference>
<dbReference type="InterPro" id="IPR000884">
    <property type="entry name" value="TSP1_rpt"/>
</dbReference>
<dbReference type="PROSITE" id="PS50940">
    <property type="entry name" value="CHIT_BIND_II"/>
    <property type="match status" value="2"/>
</dbReference>
<dbReference type="GO" id="GO:0008061">
    <property type="term" value="F:chitin binding"/>
    <property type="evidence" value="ECO:0007669"/>
    <property type="project" value="InterPro"/>
</dbReference>
<evidence type="ECO:0000313" key="5">
    <source>
        <dbReference type="EMBL" id="CAD5112941.1"/>
    </source>
</evidence>
<dbReference type="SUPFAM" id="SSF82895">
    <property type="entry name" value="TSP-1 type 1 repeat"/>
    <property type="match status" value="1"/>
</dbReference>
<sequence>MKNLFLFISVILSFTLTIQFQCPLNSNLQPIDGAFADPEFCGVYYHCISGTPFPQQCPPGLFFTVSLTNCEYSTCVEPEEAECPGGNSTLIVKNQDFRQCSTEPDEVMSFEEPCYMKNSDCDGKMNGTYPNNNDCRQYYHCYNGLSWPQQCPDGYFFSPSLNVRDCTTKMCVTIEESECPMPGGWSEWSSWSDCDPSCGDGLRTRTRSCTNPPPMNGGEDCPGNSVDIDLCFNPPCGVVKEPAFMVSMRSDDVIRAGIIRWQRINHNRGNVFNILTNSLRINETGFYYGSLTFSIRRTTSFQVSSRGSAVSHFLHRFTRDSTAAYSESLTRAGTKLYTTINSPRYDAIRFSLITGSPEGSETSWTGFRYETNNVFYVASTTSILGREKLIAFNSVLTLRGLARQSPERLTVSTDGWYFVNLGSGFSSRSPGLLSFVINDHATRPEYSLGRKSSNYVGESQGSRGFIVRLNANDQIGVKLIDGTSRSNSGALTYMTGFKITATSDKPAFFSYSSVSQSITTRRKLAFDTVVLDVSSGWSTIDNTYKVAVSGLYYIEISVGVFPQSQSVVEVVVNNDVMLGMRYLSTTHNAYDVKSRGGLLQVQEGDSISIETSNPAYSDELKLTSFTLFYISS</sequence>
<organism evidence="5 6">
    <name type="scientific">Dimorphilus gyrociliatus</name>
    <dbReference type="NCBI Taxonomy" id="2664684"/>
    <lineage>
        <taxon>Eukaryota</taxon>
        <taxon>Metazoa</taxon>
        <taxon>Spiralia</taxon>
        <taxon>Lophotrochozoa</taxon>
        <taxon>Annelida</taxon>
        <taxon>Polychaeta</taxon>
        <taxon>Polychaeta incertae sedis</taxon>
        <taxon>Dinophilidae</taxon>
        <taxon>Dimorphilus</taxon>
    </lineage>
</organism>
<keyword evidence="6" id="KW-1185">Reference proteome</keyword>
<proteinExistence type="predicted"/>
<dbReference type="PROSITE" id="PS50092">
    <property type="entry name" value="TSP1"/>
    <property type="match status" value="1"/>
</dbReference>
<dbReference type="InterPro" id="IPR036383">
    <property type="entry name" value="TSP1_rpt_sf"/>
</dbReference>
<gene>
    <name evidence="5" type="ORF">DGYR_LOCUS1999</name>
</gene>
<dbReference type="Gene3D" id="2.170.140.10">
    <property type="entry name" value="Chitin binding domain"/>
    <property type="match status" value="2"/>
</dbReference>
<dbReference type="SUPFAM" id="SSF57625">
    <property type="entry name" value="Invertebrate chitin-binding proteins"/>
    <property type="match status" value="2"/>
</dbReference>
<evidence type="ECO:0000256" key="3">
    <source>
        <dbReference type="SAM" id="SignalP"/>
    </source>
</evidence>
<evidence type="ECO:0000313" key="6">
    <source>
        <dbReference type="Proteomes" id="UP000549394"/>
    </source>
</evidence>
<dbReference type="AlphaFoldDB" id="A0A7I8VEH8"/>
<dbReference type="OrthoDB" id="6273859at2759"/>
<dbReference type="SMART" id="SM00209">
    <property type="entry name" value="TSP1"/>
    <property type="match status" value="1"/>
</dbReference>
<reference evidence="5 6" key="1">
    <citation type="submission" date="2020-08" db="EMBL/GenBank/DDBJ databases">
        <authorList>
            <person name="Hejnol A."/>
        </authorList>
    </citation>
    <scope>NUCLEOTIDE SEQUENCE [LARGE SCALE GENOMIC DNA]</scope>
</reference>
<name>A0A7I8VEH8_9ANNE</name>
<keyword evidence="2" id="KW-1015">Disulfide bond</keyword>
<dbReference type="FunFam" id="2.20.100.10:FF:000001">
    <property type="entry name" value="semaphorin-5A isoform X1"/>
    <property type="match status" value="1"/>
</dbReference>
<dbReference type="Pfam" id="PF01607">
    <property type="entry name" value="CBM_14"/>
    <property type="match status" value="2"/>
</dbReference>
<feature type="chain" id="PRO_5029584037" evidence="3">
    <location>
        <begin position="21"/>
        <end position="632"/>
    </location>
</feature>
<protein>
    <submittedName>
        <fullName evidence="5">DgyrCDS2148</fullName>
    </submittedName>
</protein>
<evidence type="ECO:0000256" key="1">
    <source>
        <dbReference type="ARBA" id="ARBA00022737"/>
    </source>
</evidence>
<keyword evidence="1" id="KW-0677">Repeat</keyword>
<dbReference type="InterPro" id="IPR001073">
    <property type="entry name" value="C1q_dom"/>
</dbReference>
<dbReference type="SUPFAM" id="SSF49842">
    <property type="entry name" value="TNF-like"/>
    <property type="match status" value="3"/>
</dbReference>
<dbReference type="PRINTS" id="PR01705">
    <property type="entry name" value="TSP1REPEAT"/>
</dbReference>
<feature type="domain" description="Chitin-binding type-2" evidence="4">
    <location>
        <begin position="19"/>
        <end position="85"/>
    </location>
</feature>
<dbReference type="SMART" id="SM00494">
    <property type="entry name" value="ChtBD2"/>
    <property type="match status" value="2"/>
</dbReference>
<dbReference type="Gene3D" id="2.20.100.10">
    <property type="entry name" value="Thrombospondin type-1 (TSP1) repeat"/>
    <property type="match status" value="1"/>
</dbReference>
<dbReference type="InterPro" id="IPR002557">
    <property type="entry name" value="Chitin-bd_dom"/>
</dbReference>
<dbReference type="Pfam" id="PF00090">
    <property type="entry name" value="TSP_1"/>
    <property type="match status" value="1"/>
</dbReference>